<dbReference type="CDD" id="cd09274">
    <property type="entry name" value="RNase_HI_RT_Ty3"/>
    <property type="match status" value="1"/>
</dbReference>
<keyword evidence="4" id="KW-0255">Endonuclease</keyword>
<proteinExistence type="predicted"/>
<keyword evidence="5" id="KW-0378">Hydrolase</keyword>
<comment type="caution">
    <text evidence="8">The sequence shown here is derived from an EMBL/GenBank/DDBJ whole genome shotgun (WGS) entry which is preliminary data.</text>
</comment>
<dbReference type="PANTHER" id="PTHR37984">
    <property type="entry name" value="PROTEIN CBG26694"/>
    <property type="match status" value="1"/>
</dbReference>
<dbReference type="PROSITE" id="PS50878">
    <property type="entry name" value="RT_POL"/>
    <property type="match status" value="1"/>
</dbReference>
<keyword evidence="9" id="KW-1185">Reference proteome</keyword>
<reference evidence="8" key="1">
    <citation type="submission" date="2021-03" db="EMBL/GenBank/DDBJ databases">
        <title>Draft genome sequence of rust myrtle Austropuccinia psidii MF-1, a brazilian biotype.</title>
        <authorList>
            <person name="Quecine M.C."/>
            <person name="Pachon D.M.R."/>
            <person name="Bonatelli M.L."/>
            <person name="Correr F.H."/>
            <person name="Franceschini L.M."/>
            <person name="Leite T.F."/>
            <person name="Margarido G.R.A."/>
            <person name="Almeida C.A."/>
            <person name="Ferrarezi J.A."/>
            <person name="Labate C.A."/>
        </authorList>
    </citation>
    <scope>NUCLEOTIDE SEQUENCE</scope>
    <source>
        <strain evidence="8">MF-1</strain>
    </source>
</reference>
<evidence type="ECO:0000256" key="3">
    <source>
        <dbReference type="ARBA" id="ARBA00022722"/>
    </source>
</evidence>
<dbReference type="EMBL" id="AVOT02034795">
    <property type="protein sequence ID" value="MBW0529005.1"/>
    <property type="molecule type" value="Genomic_DNA"/>
</dbReference>
<dbReference type="InterPro" id="IPR000477">
    <property type="entry name" value="RT_dom"/>
</dbReference>
<keyword evidence="2" id="KW-0548">Nucleotidyltransferase</keyword>
<evidence type="ECO:0000313" key="8">
    <source>
        <dbReference type="EMBL" id="MBW0529005.1"/>
    </source>
</evidence>
<dbReference type="InterPro" id="IPR043128">
    <property type="entry name" value="Rev_trsase/Diguanyl_cyclase"/>
</dbReference>
<evidence type="ECO:0000256" key="4">
    <source>
        <dbReference type="ARBA" id="ARBA00022759"/>
    </source>
</evidence>
<gene>
    <name evidence="8" type="ORF">O181_068720</name>
</gene>
<dbReference type="Pfam" id="PF00078">
    <property type="entry name" value="RVT_1"/>
    <property type="match status" value="1"/>
</dbReference>
<keyword evidence="3" id="KW-0540">Nuclease</keyword>
<keyword evidence="1" id="KW-0808">Transferase</keyword>
<evidence type="ECO:0000259" key="7">
    <source>
        <dbReference type="PROSITE" id="PS50878"/>
    </source>
</evidence>
<dbReference type="InterPro" id="IPR050951">
    <property type="entry name" value="Retrovirus_Pol_polyprotein"/>
</dbReference>
<sequence>MVASFCMVITEKLNAVTRKNKYPVPPMNQLLNVFNHSSIFFKIDFCGEYKLLRIKEGDEHLTAFRTKYGSYESLVMPFGLTTAPASFQNHVKYIFYNILDIHVLIYLDNIMVFSKSEEEHVTDVSTVLSRLRANNVFANASRLMFHVSSVEYLGYIVSSEGLDMEKATVQPILNWAPPRNLKALQSFLGFSNFYLRFIKNHSKKINSLTSFLKKDSCFPSMRKLLVSDSGKYPIAFDSHKRIPEELNYEIHNKELLVIVWALKHWGAFLLSLSSPFEVLTNNSSLKSFISSKIGTFHQACWAEFLSEFHVSITYHPGFLATLPDALLRWVNFFSERGKDTISKIPMNLQKFIKQDEVQPSRFFAVKVECFSNFIESIQKKL</sequence>
<dbReference type="Proteomes" id="UP000765509">
    <property type="component" value="Unassembled WGS sequence"/>
</dbReference>
<dbReference type="PANTHER" id="PTHR37984:SF5">
    <property type="entry name" value="PROTEIN NYNRIN-LIKE"/>
    <property type="match status" value="1"/>
</dbReference>
<dbReference type="GO" id="GO:0016787">
    <property type="term" value="F:hydrolase activity"/>
    <property type="evidence" value="ECO:0007669"/>
    <property type="project" value="UniProtKB-KW"/>
</dbReference>
<dbReference type="GO" id="GO:0004519">
    <property type="term" value="F:endonuclease activity"/>
    <property type="evidence" value="ECO:0007669"/>
    <property type="project" value="UniProtKB-KW"/>
</dbReference>
<evidence type="ECO:0000256" key="5">
    <source>
        <dbReference type="ARBA" id="ARBA00022801"/>
    </source>
</evidence>
<dbReference type="GO" id="GO:0003964">
    <property type="term" value="F:RNA-directed DNA polymerase activity"/>
    <property type="evidence" value="ECO:0007669"/>
    <property type="project" value="UniProtKB-KW"/>
</dbReference>
<evidence type="ECO:0000256" key="6">
    <source>
        <dbReference type="ARBA" id="ARBA00022918"/>
    </source>
</evidence>
<dbReference type="InterPro" id="IPR041373">
    <property type="entry name" value="RT_RNaseH"/>
</dbReference>
<dbReference type="Gene3D" id="3.10.10.10">
    <property type="entry name" value="HIV Type 1 Reverse Transcriptase, subunit A, domain 1"/>
    <property type="match status" value="1"/>
</dbReference>
<dbReference type="AlphaFoldDB" id="A0A9Q3ET31"/>
<dbReference type="Gene3D" id="3.30.70.270">
    <property type="match status" value="2"/>
</dbReference>
<dbReference type="Pfam" id="PF17917">
    <property type="entry name" value="RT_RNaseH"/>
    <property type="match status" value="1"/>
</dbReference>
<evidence type="ECO:0000256" key="1">
    <source>
        <dbReference type="ARBA" id="ARBA00022679"/>
    </source>
</evidence>
<accession>A0A9Q3ET31</accession>
<evidence type="ECO:0000256" key="2">
    <source>
        <dbReference type="ARBA" id="ARBA00022695"/>
    </source>
</evidence>
<organism evidence="8 9">
    <name type="scientific">Austropuccinia psidii MF-1</name>
    <dbReference type="NCBI Taxonomy" id="1389203"/>
    <lineage>
        <taxon>Eukaryota</taxon>
        <taxon>Fungi</taxon>
        <taxon>Dikarya</taxon>
        <taxon>Basidiomycota</taxon>
        <taxon>Pucciniomycotina</taxon>
        <taxon>Pucciniomycetes</taxon>
        <taxon>Pucciniales</taxon>
        <taxon>Sphaerophragmiaceae</taxon>
        <taxon>Austropuccinia</taxon>
    </lineage>
</organism>
<dbReference type="SUPFAM" id="SSF56672">
    <property type="entry name" value="DNA/RNA polymerases"/>
    <property type="match status" value="1"/>
</dbReference>
<name>A0A9Q3ET31_9BASI</name>
<feature type="domain" description="Reverse transcriptase" evidence="7">
    <location>
        <begin position="1"/>
        <end position="157"/>
    </location>
</feature>
<dbReference type="InterPro" id="IPR043502">
    <property type="entry name" value="DNA/RNA_pol_sf"/>
</dbReference>
<dbReference type="CDD" id="cd01647">
    <property type="entry name" value="RT_LTR"/>
    <property type="match status" value="1"/>
</dbReference>
<keyword evidence="6" id="KW-0695">RNA-directed DNA polymerase</keyword>
<evidence type="ECO:0000313" key="9">
    <source>
        <dbReference type="Proteomes" id="UP000765509"/>
    </source>
</evidence>
<protein>
    <recommendedName>
        <fullName evidence="7">Reverse transcriptase domain-containing protein</fullName>
    </recommendedName>
</protein>